<evidence type="ECO:0000256" key="6">
    <source>
        <dbReference type="ARBA" id="ARBA00022679"/>
    </source>
</evidence>
<reference evidence="12 13" key="2">
    <citation type="submission" date="2024-05" db="EMBL/GenBank/DDBJ databases">
        <authorList>
            <person name="Chen Y."/>
            <person name="Shah S."/>
            <person name="Dougan E. K."/>
            <person name="Thang M."/>
            <person name="Chan C."/>
        </authorList>
    </citation>
    <scope>NUCLEOTIDE SEQUENCE [LARGE SCALE GENOMIC DNA]</scope>
</reference>
<dbReference type="GO" id="GO:0106274">
    <property type="term" value="F:NAD+-protein-arginine ADP-ribosyltransferase activity"/>
    <property type="evidence" value="ECO:0007669"/>
    <property type="project" value="UniProtKB-EC"/>
</dbReference>
<dbReference type="EMBL" id="CAMXCT030000490">
    <property type="protein sequence ID" value="CAL4766797.1"/>
    <property type="molecule type" value="Genomic_DNA"/>
</dbReference>
<dbReference type="OrthoDB" id="423533at2759"/>
<dbReference type="GO" id="GO:0005576">
    <property type="term" value="C:extracellular region"/>
    <property type="evidence" value="ECO:0007669"/>
    <property type="project" value="UniProtKB-SubCell"/>
</dbReference>
<dbReference type="EMBL" id="CAMXCT020000490">
    <property type="protein sequence ID" value="CAL1132860.1"/>
    <property type="molecule type" value="Genomic_DNA"/>
</dbReference>
<keyword evidence="5 10" id="KW-0328">Glycosyltransferase</keyword>
<comment type="catalytic activity">
    <reaction evidence="9 10">
        <text>L-arginyl-[protein] + NAD(+) = N(omega)-(ADP-D-ribosyl)-L-arginyl-[protein] + nicotinamide + H(+)</text>
        <dbReference type="Rhea" id="RHEA:19149"/>
        <dbReference type="Rhea" id="RHEA-COMP:10532"/>
        <dbReference type="Rhea" id="RHEA-COMP:15087"/>
        <dbReference type="ChEBI" id="CHEBI:15378"/>
        <dbReference type="ChEBI" id="CHEBI:17154"/>
        <dbReference type="ChEBI" id="CHEBI:29965"/>
        <dbReference type="ChEBI" id="CHEBI:57540"/>
        <dbReference type="ChEBI" id="CHEBI:142554"/>
        <dbReference type="EC" id="2.4.2.31"/>
    </reaction>
</comment>
<evidence type="ECO:0000256" key="4">
    <source>
        <dbReference type="ARBA" id="ARBA00022656"/>
    </source>
</evidence>
<evidence type="ECO:0000256" key="1">
    <source>
        <dbReference type="ARBA" id="ARBA00004613"/>
    </source>
</evidence>
<keyword evidence="3" id="KW-0964">Secreted</keyword>
<keyword evidence="8" id="KW-0843">Virulence</keyword>
<dbReference type="PANTHER" id="PTHR10339:SF25">
    <property type="entry name" value="SECRETED EXOENZYME S"/>
    <property type="match status" value="1"/>
</dbReference>
<gene>
    <name evidence="11" type="ORF">C1SCF055_LOCUS7431</name>
</gene>
<keyword evidence="10" id="KW-0520">NAD</keyword>
<dbReference type="EMBL" id="CAMXCT010000490">
    <property type="protein sequence ID" value="CAI3979485.1"/>
    <property type="molecule type" value="Genomic_DNA"/>
</dbReference>
<accession>A0A9P1BU48</accession>
<organism evidence="11">
    <name type="scientific">Cladocopium goreaui</name>
    <dbReference type="NCBI Taxonomy" id="2562237"/>
    <lineage>
        <taxon>Eukaryota</taxon>
        <taxon>Sar</taxon>
        <taxon>Alveolata</taxon>
        <taxon>Dinophyceae</taxon>
        <taxon>Suessiales</taxon>
        <taxon>Symbiodiniaceae</taxon>
        <taxon>Cladocopium</taxon>
    </lineage>
</organism>
<dbReference type="AlphaFoldDB" id="A0A9P1BU48"/>
<dbReference type="Gene3D" id="3.90.176.10">
    <property type="entry name" value="Toxin ADP-ribosyltransferase, Chain A, domain 1"/>
    <property type="match status" value="1"/>
</dbReference>
<comment type="similarity">
    <text evidence="2 10">Belongs to the Arg-specific ADP-ribosyltransferase family.</text>
</comment>
<keyword evidence="4" id="KW-0800">Toxin</keyword>
<name>A0A9P1BU48_9DINO</name>
<dbReference type="GO" id="GO:0003950">
    <property type="term" value="F:NAD+ poly-ADP-ribosyltransferase activity"/>
    <property type="evidence" value="ECO:0007669"/>
    <property type="project" value="TreeGrafter"/>
</dbReference>
<dbReference type="EC" id="2.4.2.31" evidence="10"/>
<evidence type="ECO:0000256" key="9">
    <source>
        <dbReference type="ARBA" id="ARBA00047597"/>
    </source>
</evidence>
<protein>
    <recommendedName>
        <fullName evidence="10">NAD(P)(+)--arginine ADP-ribosyltransferase</fullName>
        <ecNumber evidence="10">2.4.2.31</ecNumber>
    </recommendedName>
    <alternativeName>
        <fullName evidence="10">Mono(ADP-ribosyl)transferase</fullName>
    </alternativeName>
</protein>
<evidence type="ECO:0000256" key="3">
    <source>
        <dbReference type="ARBA" id="ARBA00022525"/>
    </source>
</evidence>
<dbReference type="PANTHER" id="PTHR10339">
    <property type="entry name" value="ADP-RIBOSYLTRANSFERASE"/>
    <property type="match status" value="1"/>
</dbReference>
<comment type="caution">
    <text evidence="11">The sequence shown here is derived from an EMBL/GenBank/DDBJ whole genome shotgun (WGS) entry which is preliminary data.</text>
</comment>
<keyword evidence="7" id="KW-0548">Nucleotidyltransferase</keyword>
<dbReference type="Pfam" id="PF01129">
    <property type="entry name" value="ART"/>
    <property type="match status" value="1"/>
</dbReference>
<reference evidence="11" key="1">
    <citation type="submission" date="2022-10" db="EMBL/GenBank/DDBJ databases">
        <authorList>
            <person name="Chen Y."/>
            <person name="Dougan E. K."/>
            <person name="Chan C."/>
            <person name="Rhodes N."/>
            <person name="Thang M."/>
        </authorList>
    </citation>
    <scope>NUCLEOTIDE SEQUENCE</scope>
</reference>
<evidence type="ECO:0000256" key="5">
    <source>
        <dbReference type="ARBA" id="ARBA00022676"/>
    </source>
</evidence>
<evidence type="ECO:0000256" key="2">
    <source>
        <dbReference type="ARBA" id="ARBA00009558"/>
    </source>
</evidence>
<evidence type="ECO:0000256" key="7">
    <source>
        <dbReference type="ARBA" id="ARBA00022695"/>
    </source>
</evidence>
<evidence type="ECO:0000313" key="13">
    <source>
        <dbReference type="Proteomes" id="UP001152797"/>
    </source>
</evidence>
<dbReference type="GO" id="GO:0016779">
    <property type="term" value="F:nucleotidyltransferase activity"/>
    <property type="evidence" value="ECO:0007669"/>
    <property type="project" value="UniProtKB-KW"/>
</dbReference>
<dbReference type="InterPro" id="IPR050999">
    <property type="entry name" value="ADP-ribosyltransferase_ARG"/>
</dbReference>
<keyword evidence="13" id="KW-1185">Reference proteome</keyword>
<comment type="subcellular location">
    <subcellularLocation>
        <location evidence="1">Secreted</location>
    </subcellularLocation>
</comment>
<dbReference type="PROSITE" id="PS51996">
    <property type="entry name" value="TR_MART"/>
    <property type="match status" value="1"/>
</dbReference>
<evidence type="ECO:0000313" key="11">
    <source>
        <dbReference type="EMBL" id="CAI3979485.1"/>
    </source>
</evidence>
<dbReference type="SUPFAM" id="SSF56399">
    <property type="entry name" value="ADP-ribosylation"/>
    <property type="match status" value="1"/>
</dbReference>
<proteinExistence type="inferred from homology"/>
<sequence length="318" mass="34552">MLSAEECLQWSVSTLKKHLQSQGVVTTGSKENLVERMLMLSEPSSPLKFKEKVKTSKAKPATKSGKLTKDVKAKGAKVEKVKKAKPVKTVKAVKAVKAMKAVKTARAKAADDVGDLHSSVASLNGCLRKVPNVNVGKALKPSTLSMQHRLAVRLYTAEEPLPLYKALNEPFHATSRSPNSITNQAPFLKIMAQAVRALAKGKALYTGPAYRGVKVAKSPLLKRKYENYSEAFKVGSRVTFAAFTSLSLADSTAESFGDRILFQFTRVRGVRIAELSAIPSELEILVEPPAVFKVTSCAKFHGVLSVVLEAVESPLRYL</sequence>
<keyword evidence="6 10" id="KW-0808">Transferase</keyword>
<keyword evidence="10" id="KW-0521">NADP</keyword>
<dbReference type="InterPro" id="IPR000768">
    <property type="entry name" value="ART"/>
</dbReference>
<evidence type="ECO:0000256" key="8">
    <source>
        <dbReference type="ARBA" id="ARBA00023026"/>
    </source>
</evidence>
<evidence type="ECO:0000256" key="10">
    <source>
        <dbReference type="RuleBase" id="RU361228"/>
    </source>
</evidence>
<evidence type="ECO:0000313" key="12">
    <source>
        <dbReference type="EMBL" id="CAL4766797.1"/>
    </source>
</evidence>
<dbReference type="GO" id="GO:0090729">
    <property type="term" value="F:toxin activity"/>
    <property type="evidence" value="ECO:0007669"/>
    <property type="project" value="UniProtKB-KW"/>
</dbReference>
<dbReference type="Proteomes" id="UP001152797">
    <property type="component" value="Unassembled WGS sequence"/>
</dbReference>